<accession>A0A0C9V5K7</accession>
<keyword evidence="3" id="KW-1185">Reference proteome</keyword>
<evidence type="ECO:0000256" key="1">
    <source>
        <dbReference type="SAM" id="MobiDB-lite"/>
    </source>
</evidence>
<dbReference type="EMBL" id="KN837131">
    <property type="protein sequence ID" value="KIJ42204.1"/>
    <property type="molecule type" value="Genomic_DNA"/>
</dbReference>
<reference evidence="2 3" key="1">
    <citation type="submission" date="2014-06" db="EMBL/GenBank/DDBJ databases">
        <title>Evolutionary Origins and Diversification of the Mycorrhizal Mutualists.</title>
        <authorList>
            <consortium name="DOE Joint Genome Institute"/>
            <consortium name="Mycorrhizal Genomics Consortium"/>
            <person name="Kohler A."/>
            <person name="Kuo A."/>
            <person name="Nagy L.G."/>
            <person name="Floudas D."/>
            <person name="Copeland A."/>
            <person name="Barry K.W."/>
            <person name="Cichocki N."/>
            <person name="Veneault-Fourrey C."/>
            <person name="LaButti K."/>
            <person name="Lindquist E.A."/>
            <person name="Lipzen A."/>
            <person name="Lundell T."/>
            <person name="Morin E."/>
            <person name="Murat C."/>
            <person name="Riley R."/>
            <person name="Ohm R."/>
            <person name="Sun H."/>
            <person name="Tunlid A."/>
            <person name="Henrissat B."/>
            <person name="Grigoriev I.V."/>
            <person name="Hibbett D.S."/>
            <person name="Martin F."/>
        </authorList>
    </citation>
    <scope>NUCLEOTIDE SEQUENCE [LARGE SCALE GENOMIC DNA]</scope>
    <source>
        <strain evidence="2 3">SS14</strain>
    </source>
</reference>
<evidence type="ECO:0000313" key="3">
    <source>
        <dbReference type="Proteomes" id="UP000054279"/>
    </source>
</evidence>
<name>A0A0C9V5K7_SPHS4</name>
<dbReference type="Proteomes" id="UP000054279">
    <property type="component" value="Unassembled WGS sequence"/>
</dbReference>
<feature type="compositionally biased region" description="Acidic residues" evidence="1">
    <location>
        <begin position="294"/>
        <end position="305"/>
    </location>
</feature>
<sequence>MDDLQEKIQTLEAQVQSLQSKNSTGVQTAVATVMTDISSSDVGMHPLSNGFLNYVRVPETRPAYWSLYMWNTLKEWYTNPMSIPNALRDDNDSFFLEEDIDVAAWLNKISADIHRPAFNSQMKVVFGSRDKFDMAFSGFSSNLLHADHEFSMWITDSSMPLRIDNTITKGKPDKSQSKSEDFPKGPDFLCIIPYMICQEEKKPCSDAGAGLPAPNKGKRPMAGSLKSRTLAHAPTPTKAGESSKQQLDTDLDLSQQVHDVVLPYEEAPPSGEPGIGDNAPISAGASGTLHEESTMDIDQEIDIYS</sequence>
<evidence type="ECO:0000313" key="2">
    <source>
        <dbReference type="EMBL" id="KIJ42204.1"/>
    </source>
</evidence>
<feature type="region of interest" description="Disordered" evidence="1">
    <location>
        <begin position="264"/>
        <end position="305"/>
    </location>
</feature>
<proteinExistence type="predicted"/>
<dbReference type="AlphaFoldDB" id="A0A0C9V5K7"/>
<protein>
    <submittedName>
        <fullName evidence="2">Uncharacterized protein</fullName>
    </submittedName>
</protein>
<dbReference type="HOGENOM" id="CLU_037356_1_0_1"/>
<gene>
    <name evidence="2" type="ORF">M422DRAFT_254594</name>
</gene>
<organism evidence="2 3">
    <name type="scientific">Sphaerobolus stellatus (strain SS14)</name>
    <dbReference type="NCBI Taxonomy" id="990650"/>
    <lineage>
        <taxon>Eukaryota</taxon>
        <taxon>Fungi</taxon>
        <taxon>Dikarya</taxon>
        <taxon>Basidiomycota</taxon>
        <taxon>Agaricomycotina</taxon>
        <taxon>Agaricomycetes</taxon>
        <taxon>Phallomycetidae</taxon>
        <taxon>Geastrales</taxon>
        <taxon>Sphaerobolaceae</taxon>
        <taxon>Sphaerobolus</taxon>
    </lineage>
</organism>